<dbReference type="InterPro" id="IPR002560">
    <property type="entry name" value="Transposase_DDE"/>
</dbReference>
<keyword evidence="4" id="KW-1185">Reference proteome</keyword>
<dbReference type="PANTHER" id="PTHR33498">
    <property type="entry name" value="TRANSPOSASE FOR INSERTION SEQUENCE ELEMENT IS1557"/>
    <property type="match status" value="1"/>
</dbReference>
<feature type="domain" description="Transposase IS204/IS1001/IS1096/IS1165 DDE" evidence="1">
    <location>
        <begin position="156"/>
        <end position="391"/>
    </location>
</feature>
<organism evidence="3 4">
    <name type="scientific">Rubritalea halochordaticola</name>
    <dbReference type="NCBI Taxonomy" id="714537"/>
    <lineage>
        <taxon>Bacteria</taxon>
        <taxon>Pseudomonadati</taxon>
        <taxon>Verrucomicrobiota</taxon>
        <taxon>Verrucomicrobiia</taxon>
        <taxon>Verrucomicrobiales</taxon>
        <taxon>Rubritaleaceae</taxon>
        <taxon>Rubritalea</taxon>
    </lineage>
</organism>
<evidence type="ECO:0000313" key="3">
    <source>
        <dbReference type="EMBL" id="GAA5494958.1"/>
    </source>
</evidence>
<dbReference type="Pfam" id="PF14690">
    <property type="entry name" value="Zn_ribbon_ISL3"/>
    <property type="match status" value="1"/>
</dbReference>
<dbReference type="RefSeq" id="WP_346187822.1">
    <property type="nucleotide sequence ID" value="NZ_BAABRL010000003.1"/>
</dbReference>
<dbReference type="Pfam" id="PF01610">
    <property type="entry name" value="DDE_Tnp_ISL3"/>
    <property type="match status" value="1"/>
</dbReference>
<accession>A0ABP9UWY2</accession>
<dbReference type="Proteomes" id="UP001424741">
    <property type="component" value="Unassembled WGS sequence"/>
</dbReference>
<evidence type="ECO:0000259" key="1">
    <source>
        <dbReference type="Pfam" id="PF01610"/>
    </source>
</evidence>
<comment type="caution">
    <text evidence="3">The sequence shown here is derived from an EMBL/GenBank/DDBJ whole genome shotgun (WGS) entry which is preliminary data.</text>
</comment>
<sequence>MSPMFNNLNIGLKGYELLQVKDHNGLSVHVELKAALEPGRCPHCFSGRIRSKGRYLRKARHLECFKQGTTLYIHTRRFQCRCCSRSFIPVLPGVLKGRHSSEAFREQVFEQHHHGVCTSTIAAAKGLGQATVSRIYAQFTRRKASERISLDCPQYLGIDEHTLHKGQRFSTTLCDLRNHRVFDVRPGRSITDLAPYLARLRGREKVKVVCIDLSSPYRNIIRRYFPNARIVADRFHVVRLIYHHFMTLARAVAPGLKSHRGALAAKRKRPSRLSARQRERLGGLFERYPALQPLYTQMHQLRRLMNRKNQTRKQCRVHARMLHKHIHRLRYSDLKPLTTLASSLLEWEKPIACMWRFVKNNGITEGFHRKMKLIQRRAYGFRNFENYRLRVIAQCG</sequence>
<dbReference type="InterPro" id="IPR047951">
    <property type="entry name" value="Transpos_ISL3"/>
</dbReference>
<feature type="domain" description="Transposase IS204/IS1001/IS1096/IS1165 zinc-finger" evidence="2">
    <location>
        <begin position="38"/>
        <end position="83"/>
    </location>
</feature>
<evidence type="ECO:0000259" key="2">
    <source>
        <dbReference type="Pfam" id="PF14690"/>
    </source>
</evidence>
<dbReference type="EMBL" id="BAABRL010000003">
    <property type="protein sequence ID" value="GAA5494958.1"/>
    <property type="molecule type" value="Genomic_DNA"/>
</dbReference>
<dbReference type="PANTHER" id="PTHR33498:SF1">
    <property type="entry name" value="TRANSPOSASE FOR INSERTION SEQUENCE ELEMENT IS1557"/>
    <property type="match status" value="1"/>
</dbReference>
<proteinExistence type="predicted"/>
<dbReference type="InterPro" id="IPR029261">
    <property type="entry name" value="Transposase_Znf"/>
</dbReference>
<gene>
    <name evidence="3" type="ORF">Rhal01_01125</name>
</gene>
<name>A0ABP9UWY2_9BACT</name>
<evidence type="ECO:0000313" key="4">
    <source>
        <dbReference type="Proteomes" id="UP001424741"/>
    </source>
</evidence>
<reference evidence="3 4" key="1">
    <citation type="submission" date="2024-02" db="EMBL/GenBank/DDBJ databases">
        <title>Rubritalea halochordaticola NBRC 107102.</title>
        <authorList>
            <person name="Ichikawa N."/>
            <person name="Katano-Makiyama Y."/>
            <person name="Hidaka K."/>
        </authorList>
    </citation>
    <scope>NUCLEOTIDE SEQUENCE [LARGE SCALE GENOMIC DNA]</scope>
    <source>
        <strain evidence="3 4">NBRC 107102</strain>
    </source>
</reference>
<protein>
    <submittedName>
        <fullName evidence="3">ISL3 family transposase ISLpn11</fullName>
    </submittedName>
</protein>
<dbReference type="NCBIfam" id="NF033550">
    <property type="entry name" value="transpos_ISL3"/>
    <property type="match status" value="1"/>
</dbReference>